<name>A0A8H4TRZ2_9HYPO</name>
<dbReference type="Pfam" id="PF07110">
    <property type="entry name" value="EthD"/>
    <property type="match status" value="1"/>
</dbReference>
<reference evidence="4" key="2">
    <citation type="submission" date="2020-05" db="EMBL/GenBank/DDBJ databases">
        <authorList>
            <person name="Kim H.-S."/>
            <person name="Proctor R.H."/>
            <person name="Brown D.W."/>
        </authorList>
    </citation>
    <scope>NUCLEOTIDE SEQUENCE</scope>
    <source>
        <strain evidence="4">NRRL 20472</strain>
    </source>
</reference>
<evidence type="ECO:0000256" key="1">
    <source>
        <dbReference type="ARBA" id="ARBA00005986"/>
    </source>
</evidence>
<dbReference type="EMBL" id="JABEXW010000518">
    <property type="protein sequence ID" value="KAF4962829.1"/>
    <property type="molecule type" value="Genomic_DNA"/>
</dbReference>
<proteinExistence type="inferred from homology"/>
<accession>A0A8H4TRZ2</accession>
<comment type="similarity">
    <text evidence="1">Belongs to the tpcK family.</text>
</comment>
<gene>
    <name evidence="4" type="ORF">FSARC_9112</name>
</gene>
<feature type="chain" id="PRO_5034592111" description="EthD domain-containing protein" evidence="2">
    <location>
        <begin position="24"/>
        <end position="194"/>
    </location>
</feature>
<keyword evidence="5" id="KW-1185">Reference proteome</keyword>
<evidence type="ECO:0000256" key="2">
    <source>
        <dbReference type="SAM" id="SignalP"/>
    </source>
</evidence>
<evidence type="ECO:0000313" key="5">
    <source>
        <dbReference type="Proteomes" id="UP000622797"/>
    </source>
</evidence>
<dbReference type="InterPro" id="IPR011008">
    <property type="entry name" value="Dimeric_a/b-barrel"/>
</dbReference>
<dbReference type="OrthoDB" id="3183782at2759"/>
<sequence length="194" mass="21953">MVTMARITWLAAIAMSLVGKAVTSSYPKPPRPDTGLLQMVTYVKRHANMTQEEFWSYWKTKHAPKVVPLAVHFGISRYQQVNFLQQIQVGGNIVPTEAGASEPVSDELVSFDGIAMFLYASADILTAMLSHPYYLHIVEPDEHAFIDKSAYGKGMVATYVGKEVEVVDHRQDVWVGDQKTLMKYQKIFKTYRYS</sequence>
<organism evidence="4 5">
    <name type="scientific">Fusarium sarcochroum</name>
    <dbReference type="NCBI Taxonomy" id="1208366"/>
    <lineage>
        <taxon>Eukaryota</taxon>
        <taxon>Fungi</taxon>
        <taxon>Dikarya</taxon>
        <taxon>Ascomycota</taxon>
        <taxon>Pezizomycotina</taxon>
        <taxon>Sordariomycetes</taxon>
        <taxon>Hypocreomycetidae</taxon>
        <taxon>Hypocreales</taxon>
        <taxon>Nectriaceae</taxon>
        <taxon>Fusarium</taxon>
        <taxon>Fusarium lateritium species complex</taxon>
    </lineage>
</organism>
<evidence type="ECO:0000313" key="4">
    <source>
        <dbReference type="EMBL" id="KAF4962829.1"/>
    </source>
</evidence>
<evidence type="ECO:0000259" key="3">
    <source>
        <dbReference type="Pfam" id="PF07110"/>
    </source>
</evidence>
<dbReference type="SUPFAM" id="SSF54909">
    <property type="entry name" value="Dimeric alpha+beta barrel"/>
    <property type="match status" value="1"/>
</dbReference>
<dbReference type="GO" id="GO:0016491">
    <property type="term" value="F:oxidoreductase activity"/>
    <property type="evidence" value="ECO:0007669"/>
    <property type="project" value="InterPro"/>
</dbReference>
<dbReference type="Gene3D" id="3.30.70.100">
    <property type="match status" value="1"/>
</dbReference>
<keyword evidence="2" id="KW-0732">Signal</keyword>
<comment type="caution">
    <text evidence="4">The sequence shown here is derived from an EMBL/GenBank/DDBJ whole genome shotgun (WGS) entry which is preliminary data.</text>
</comment>
<dbReference type="InterPro" id="IPR009799">
    <property type="entry name" value="EthD_dom"/>
</dbReference>
<reference evidence="4" key="1">
    <citation type="journal article" date="2020" name="BMC Genomics">
        <title>Correction to: Identification and distribution of gene clusters required for synthesis of sphingolipid metabolism inhibitors in diverse species of the filamentous fungus Fusarium.</title>
        <authorList>
            <person name="Kim H.S."/>
            <person name="Lohmar J.M."/>
            <person name="Busman M."/>
            <person name="Brown D.W."/>
            <person name="Naumann T.A."/>
            <person name="Divon H.H."/>
            <person name="Lysoe E."/>
            <person name="Uhlig S."/>
            <person name="Proctor R.H."/>
        </authorList>
    </citation>
    <scope>NUCLEOTIDE SEQUENCE</scope>
    <source>
        <strain evidence="4">NRRL 20472</strain>
    </source>
</reference>
<dbReference type="AlphaFoldDB" id="A0A8H4TRZ2"/>
<feature type="signal peptide" evidence="2">
    <location>
        <begin position="1"/>
        <end position="23"/>
    </location>
</feature>
<dbReference type="Proteomes" id="UP000622797">
    <property type="component" value="Unassembled WGS sequence"/>
</dbReference>
<feature type="domain" description="EthD" evidence="3">
    <location>
        <begin position="48"/>
        <end position="149"/>
    </location>
</feature>
<protein>
    <recommendedName>
        <fullName evidence="3">EthD domain-containing protein</fullName>
    </recommendedName>
</protein>